<dbReference type="VEuPathDB" id="ToxoDB:NCLIV_005300"/>
<dbReference type="OMA" id="ILAVWMD"/>
<keyword evidence="3" id="KW-1185">Reference proteome</keyword>
<evidence type="ECO:0000313" key="3">
    <source>
        <dbReference type="Proteomes" id="UP000007494"/>
    </source>
</evidence>
<reference evidence="2" key="4">
    <citation type="journal article" date="2015" name="PLoS ONE">
        <title>Comprehensive Evaluation of Toxoplasma gondii VEG and Neospora caninum LIV Genomes with Tachyzoite Stage Transcriptome and Proteome Defines Novel Transcript Features.</title>
        <authorList>
            <person name="Ramaprasad A."/>
            <person name="Mourier T."/>
            <person name="Naeem R."/>
            <person name="Malas T.B."/>
            <person name="Moussa E."/>
            <person name="Panigrahi A."/>
            <person name="Vermont S.J."/>
            <person name="Otto T.D."/>
            <person name="Wastling J."/>
            <person name="Pain A."/>
        </authorList>
    </citation>
    <scope>NUCLEOTIDE SEQUENCE</scope>
    <source>
        <strain evidence="2">Liverpool</strain>
    </source>
</reference>
<sequence length="184" mass="20187">MATPLLRLLRSLEKWELLQDQCGTAVSEALNLIVDSQFLLGDYLVTLQTDGKAREKCLNGHERRIEAAHQQVLLRQRDLALTHAEIAECARLLGAASEAGRRRQTLGASRVLSGSVTHVTNQGKCTPFTASASRQTLSSPGSEALFLEEIGSFAAEAAEAYRRQLDLQNELVTLYGADSRFFAK</sequence>
<reference evidence="1" key="2">
    <citation type="submission" date="2011-03" db="EMBL/GenBank/DDBJ databases">
        <title>Comparative genomics and transcriptomics of Neospora caninum and Toxoplasma gondii.</title>
        <authorList>
            <person name="Reid A.J."/>
            <person name="Sohal A."/>
            <person name="Harris D."/>
            <person name="Quail M."/>
            <person name="Sanders M."/>
            <person name="Berriman M."/>
            <person name="Wastling J.M."/>
            <person name="Pain A."/>
        </authorList>
    </citation>
    <scope>NUCLEOTIDE SEQUENCE</scope>
    <source>
        <strain evidence="1">Liverpool</strain>
    </source>
</reference>
<dbReference type="EMBL" id="FR823382">
    <property type="protein sequence ID" value="CBZ50054.1"/>
    <property type="molecule type" value="Genomic_DNA"/>
</dbReference>
<gene>
    <name evidence="2" type="ORF">BN1204_005300</name>
    <name evidence="1" type="ORF">NCLIV_005300</name>
</gene>
<dbReference type="Proteomes" id="UP000007494">
    <property type="component" value="Chromosome II"/>
</dbReference>
<dbReference type="GeneID" id="13446112"/>
<protein>
    <submittedName>
        <fullName evidence="2">Awp1 protein, putative</fullName>
    </submittedName>
    <submittedName>
        <fullName evidence="1">Putative awp1 protein</fullName>
    </submittedName>
</protein>
<dbReference type="InParanoid" id="F0V8L3"/>
<evidence type="ECO:0000313" key="1">
    <source>
        <dbReference type="EMBL" id="CBZ50054.1"/>
    </source>
</evidence>
<organism evidence="1 3">
    <name type="scientific">Neospora caninum (strain Liverpool)</name>
    <dbReference type="NCBI Taxonomy" id="572307"/>
    <lineage>
        <taxon>Eukaryota</taxon>
        <taxon>Sar</taxon>
        <taxon>Alveolata</taxon>
        <taxon>Apicomplexa</taxon>
        <taxon>Conoidasida</taxon>
        <taxon>Coccidia</taxon>
        <taxon>Eucoccidiorida</taxon>
        <taxon>Eimeriorina</taxon>
        <taxon>Sarcocystidae</taxon>
        <taxon>Neospora</taxon>
    </lineage>
</organism>
<dbReference type="EMBL" id="LN714476">
    <property type="protein sequence ID" value="CEL64648.1"/>
    <property type="molecule type" value="Genomic_DNA"/>
</dbReference>
<evidence type="ECO:0000313" key="2">
    <source>
        <dbReference type="EMBL" id="CEL64648.1"/>
    </source>
</evidence>
<dbReference type="AlphaFoldDB" id="F0V8L3"/>
<dbReference type="eggNOG" id="ENOG502R0I7">
    <property type="taxonomic scope" value="Eukaryota"/>
</dbReference>
<dbReference type="OrthoDB" id="331343at2759"/>
<reference evidence="1" key="1">
    <citation type="submission" date="2011-02" db="EMBL/GenBank/DDBJ databases">
        <authorList>
            <person name="Aslett M."/>
        </authorList>
    </citation>
    <scope>NUCLEOTIDE SEQUENCE</scope>
    <source>
        <strain evidence="1">Liverpool</strain>
    </source>
</reference>
<dbReference type="RefSeq" id="XP_003880089.1">
    <property type="nucleotide sequence ID" value="XM_003880040.1"/>
</dbReference>
<name>F0V8L3_NEOCL</name>
<proteinExistence type="predicted"/>
<accession>F0V8L3</accession>
<reference evidence="3" key="3">
    <citation type="journal article" date="2012" name="PLoS Pathog.">
        <title>Comparative genomics of the apicomplexan parasites Toxoplasma gondii and Neospora caninum: Coccidia differing in host range and transmission strategy.</title>
        <authorList>
            <person name="Reid A.J."/>
            <person name="Vermont S.J."/>
            <person name="Cotton J.A."/>
            <person name="Harris D."/>
            <person name="Hill-Cawthorne G.A."/>
            <person name="Konen-Waisman S."/>
            <person name="Latham S.M."/>
            <person name="Mourier T."/>
            <person name="Norton R."/>
            <person name="Quail M.A."/>
            <person name="Sanders M."/>
            <person name="Shanmugam D."/>
            <person name="Sohal A."/>
            <person name="Wasmuth J.D."/>
            <person name="Brunk B."/>
            <person name="Grigg M.E."/>
            <person name="Howard J.C."/>
            <person name="Parkinson J."/>
            <person name="Roos D.S."/>
            <person name="Trees A.J."/>
            <person name="Berriman M."/>
            <person name="Pain A."/>
            <person name="Wastling J.M."/>
        </authorList>
    </citation>
    <scope>NUCLEOTIDE SEQUENCE [LARGE SCALE GENOMIC DNA]</scope>
    <source>
        <strain evidence="3">Liverpool</strain>
    </source>
</reference>